<dbReference type="InterPro" id="IPR013495">
    <property type="entry name" value="CHP02679"/>
</dbReference>
<organism evidence="3 4">
    <name type="scientific">Alicyclobacillus sendaiensis PA2</name>
    <dbReference type="NCBI Taxonomy" id="3029425"/>
    <lineage>
        <taxon>Bacteria</taxon>
        <taxon>Bacillati</taxon>
        <taxon>Bacillota</taxon>
        <taxon>Bacilli</taxon>
        <taxon>Bacillales</taxon>
        <taxon>Alicyclobacillaceae</taxon>
        <taxon>Alicyclobacillus</taxon>
    </lineage>
</organism>
<evidence type="ECO:0000259" key="2">
    <source>
        <dbReference type="Pfam" id="PF11796"/>
    </source>
</evidence>
<dbReference type="Pfam" id="PF11796">
    <property type="entry name" value="DUF3323"/>
    <property type="match status" value="1"/>
</dbReference>
<proteinExistence type="predicted"/>
<dbReference type="NCBIfam" id="TIGR02679">
    <property type="entry name" value="TIGR02679 family protein"/>
    <property type="match status" value="1"/>
</dbReference>
<keyword evidence="4" id="KW-1185">Reference proteome</keyword>
<sequence length="431" mass="47283">MIDAEKTEAIRAALMKPGLSRLWQAVREKYEIIGRAGGSITLSDATPEEQEDIGALLGVNLFGETRIKVSIAKLESALLRSRFAISLSDALAALYGSVPTRNDLREMRARAARAFWSYLEAAASHALPWLESMRQGRAPGKGLIAEWQKRFAETGRVRPLEELLPVLRALESPPDPPVRLAILSARYLGDPHALDRSNPSGRALYAWLCWRYGGADDEADPADIADGAVQDEGTSEAARALYQRAGIRIDDVSPVVHVAHWPGMREGPMAFTLASLEGVSLDSIPPRVWVVENPAVFAELAERSTSLVVCSYGWPNAAVLRLLDLATSAGSELWYSGDFDLGGLRIGRSLWQRYGPRFVPWRFDASTYRAIASSGRTSISEDEKSQLGQLQPTLWDPDLAAMMRAHGVKLFQEQFVDLLVADAEAASMSPR</sequence>
<evidence type="ECO:0000313" key="4">
    <source>
        <dbReference type="Proteomes" id="UP001529245"/>
    </source>
</evidence>
<accession>A0ABT6XXG9</accession>
<reference evidence="3 4" key="1">
    <citation type="submission" date="2023-04" db="EMBL/GenBank/DDBJ databases">
        <title>A. sendaiensis sub sp. chiapanensis a novel subspecie with specific adaptation in bacterial cell wall isolated from an active volcano.</title>
        <authorList>
            <person name="Alvarez Gutierrez P.E."/>
            <person name="Ortiz Cortes L.Y."/>
        </authorList>
    </citation>
    <scope>NUCLEOTIDE SEQUENCE [LARGE SCALE GENOMIC DNA]</scope>
    <source>
        <strain evidence="3 4">PA2</strain>
    </source>
</reference>
<dbReference type="InterPro" id="IPR024465">
    <property type="entry name" value="DUF2399"/>
</dbReference>
<dbReference type="EMBL" id="JASGCB010000007">
    <property type="protein sequence ID" value="MDI9259790.1"/>
    <property type="molecule type" value="Genomic_DNA"/>
</dbReference>
<dbReference type="RefSeq" id="WP_283203328.1">
    <property type="nucleotide sequence ID" value="NZ_JASGCB010000007.1"/>
</dbReference>
<evidence type="ECO:0000313" key="3">
    <source>
        <dbReference type="EMBL" id="MDI9259790.1"/>
    </source>
</evidence>
<name>A0ABT6XXG9_ALISE</name>
<comment type="caution">
    <text evidence="3">The sequence shown here is derived from an EMBL/GenBank/DDBJ whole genome shotgun (WGS) entry which is preliminary data.</text>
</comment>
<dbReference type="Pfam" id="PF09664">
    <property type="entry name" value="DUF2399"/>
    <property type="match status" value="1"/>
</dbReference>
<feature type="domain" description="DUF2399" evidence="1">
    <location>
        <begin position="272"/>
        <end position="422"/>
    </location>
</feature>
<dbReference type="InterPro" id="IPR024466">
    <property type="entry name" value="CHP02679_N"/>
</dbReference>
<evidence type="ECO:0000259" key="1">
    <source>
        <dbReference type="Pfam" id="PF09664"/>
    </source>
</evidence>
<gene>
    <name evidence="3" type="ORF">QID03_06270</name>
</gene>
<protein>
    <submittedName>
        <fullName evidence="3">TIGR02679 family protein</fullName>
    </submittedName>
</protein>
<feature type="domain" description="Conserved hypothetical protein CHP02679 N terminus" evidence="2">
    <location>
        <begin position="37"/>
        <end position="262"/>
    </location>
</feature>
<dbReference type="Proteomes" id="UP001529245">
    <property type="component" value="Unassembled WGS sequence"/>
</dbReference>